<reference evidence="6 7" key="1">
    <citation type="submission" date="2020-08" db="EMBL/GenBank/DDBJ databases">
        <title>Genomic Encyclopedia of Type Strains, Phase IV (KMG-IV): sequencing the most valuable type-strain genomes for metagenomic binning, comparative biology and taxonomic classification.</title>
        <authorList>
            <person name="Goeker M."/>
        </authorList>
    </citation>
    <scope>NUCLEOTIDE SEQUENCE [LARGE SCALE GENOMIC DNA]</scope>
    <source>
        <strain evidence="6 7">DSM 102234</strain>
    </source>
</reference>
<dbReference type="AlphaFoldDB" id="A0A7W6H1M0"/>
<dbReference type="FunFam" id="3.40.605.10:FF:000001">
    <property type="entry name" value="Aldehyde dehydrogenase 1"/>
    <property type="match status" value="1"/>
</dbReference>
<dbReference type="PANTHER" id="PTHR11699">
    <property type="entry name" value="ALDEHYDE DEHYDROGENASE-RELATED"/>
    <property type="match status" value="1"/>
</dbReference>
<dbReference type="FunFam" id="3.40.309.10:FF:000012">
    <property type="entry name" value="Betaine aldehyde dehydrogenase"/>
    <property type="match status" value="1"/>
</dbReference>
<comment type="caution">
    <text evidence="6">The sequence shown here is derived from an EMBL/GenBank/DDBJ whole genome shotgun (WGS) entry which is preliminary data.</text>
</comment>
<dbReference type="InterPro" id="IPR016160">
    <property type="entry name" value="Ald_DH_CS_CYS"/>
</dbReference>
<dbReference type="InterPro" id="IPR015590">
    <property type="entry name" value="Aldehyde_DH_dom"/>
</dbReference>
<dbReference type="Gene3D" id="3.40.605.10">
    <property type="entry name" value="Aldehyde Dehydrogenase, Chain A, domain 1"/>
    <property type="match status" value="1"/>
</dbReference>
<dbReference type="EMBL" id="JACIEI010000018">
    <property type="protein sequence ID" value="MBB3995690.1"/>
    <property type="molecule type" value="Genomic_DNA"/>
</dbReference>
<evidence type="ECO:0000259" key="5">
    <source>
        <dbReference type="Pfam" id="PF00171"/>
    </source>
</evidence>
<dbReference type="Pfam" id="PF00171">
    <property type="entry name" value="Aldedh"/>
    <property type="match status" value="1"/>
</dbReference>
<accession>A0A7W6H1M0</accession>
<dbReference type="PROSITE" id="PS00070">
    <property type="entry name" value="ALDEHYDE_DEHYDR_CYS"/>
    <property type="match status" value="1"/>
</dbReference>
<dbReference type="Gene3D" id="3.40.309.10">
    <property type="entry name" value="Aldehyde Dehydrogenase, Chain A, domain 2"/>
    <property type="match status" value="1"/>
</dbReference>
<dbReference type="SUPFAM" id="SSF53720">
    <property type="entry name" value="ALDH-like"/>
    <property type="match status" value="1"/>
</dbReference>
<dbReference type="InterPro" id="IPR016162">
    <property type="entry name" value="Ald_DH_N"/>
</dbReference>
<feature type="active site" evidence="3">
    <location>
        <position position="265"/>
    </location>
</feature>
<feature type="domain" description="Aldehyde dehydrogenase" evidence="5">
    <location>
        <begin position="30"/>
        <end position="490"/>
    </location>
</feature>
<sequence length="495" mass="51207">MITQDQINTLRNTPVEAGQNIIDGIAVSSATGAALDVISPIDGTVLSTIAAGGGEDIDRAVIAARRAFDDGRWSRMAPAARGRILQRIGDAIAAEAQALAVLGVRDNGTEISMAIKAEPMSAAGTFRYYGELCDKQYGEVAPTAPGTLGMVLHAPVGVVGAIVPWNFPLMIGAWKIAPALAAGNSVVVKPSEIASLSLLRLVEICHEAGLPDGVLNVVTGTGIGAGAALGRHMDVDVLTFTGSGGVGRRLMEYAAASNLKRVYLELGGKSPLVVFDDTADLDAAAKTAVGAIFRNSGQVCIAASRIIVARNVHAEFTGRVVAYAEKMAVGDPLDLGTAAGAIASQTQMDNILSAIDLAKSEGADLRTGGTRLHADTGGFYIAPTVFDNAAQVSAVVQKEVFGPVVTVQPFDTEEEAVALANGTDYGLSAGVFTRDISRAHRMVESLRAGVVHVNTYGGADNTVPLGGVGQSGNGHDKSPHGMDKFRDLKTAWIQL</sequence>
<evidence type="ECO:0000313" key="6">
    <source>
        <dbReference type="EMBL" id="MBB3995690.1"/>
    </source>
</evidence>
<dbReference type="GO" id="GO:0004030">
    <property type="term" value="F:aldehyde dehydrogenase [NAD(P)+] activity"/>
    <property type="evidence" value="ECO:0007669"/>
    <property type="project" value="UniProtKB-ARBA"/>
</dbReference>
<dbReference type="PROSITE" id="PS00687">
    <property type="entry name" value="ALDEHYDE_DEHYDR_GLU"/>
    <property type="match status" value="1"/>
</dbReference>
<keyword evidence="2 4" id="KW-0560">Oxidoreductase</keyword>
<dbReference type="InterPro" id="IPR016163">
    <property type="entry name" value="Ald_DH_C"/>
</dbReference>
<comment type="similarity">
    <text evidence="1 4">Belongs to the aldehyde dehydrogenase family.</text>
</comment>
<protein>
    <submittedName>
        <fullName evidence="6">Gamma-glutamyl-gamma-aminobutyraldehyde dehydrogenase</fullName>
        <ecNumber evidence="6">1.2.1.-</ecNumber>
    </submittedName>
</protein>
<evidence type="ECO:0000256" key="2">
    <source>
        <dbReference type="ARBA" id="ARBA00023002"/>
    </source>
</evidence>
<dbReference type="RefSeq" id="WP_184567799.1">
    <property type="nucleotide sequence ID" value="NZ_JACIEI010000018.1"/>
</dbReference>
<name>A0A7W6H1M0_9RHOB</name>
<evidence type="ECO:0000256" key="3">
    <source>
        <dbReference type="PROSITE-ProRule" id="PRU10007"/>
    </source>
</evidence>
<dbReference type="Proteomes" id="UP000530268">
    <property type="component" value="Unassembled WGS sequence"/>
</dbReference>
<dbReference type="InterPro" id="IPR016161">
    <property type="entry name" value="Ald_DH/histidinol_DH"/>
</dbReference>
<gene>
    <name evidence="6" type="ORF">GGR95_003354</name>
</gene>
<dbReference type="InterPro" id="IPR029510">
    <property type="entry name" value="Ald_DH_CS_GLU"/>
</dbReference>
<keyword evidence="7" id="KW-1185">Reference proteome</keyword>
<organism evidence="6 7">
    <name type="scientific">Sulfitobacter undariae</name>
    <dbReference type="NCBI Taxonomy" id="1563671"/>
    <lineage>
        <taxon>Bacteria</taxon>
        <taxon>Pseudomonadati</taxon>
        <taxon>Pseudomonadota</taxon>
        <taxon>Alphaproteobacteria</taxon>
        <taxon>Rhodobacterales</taxon>
        <taxon>Roseobacteraceae</taxon>
        <taxon>Sulfitobacter</taxon>
    </lineage>
</organism>
<evidence type="ECO:0000256" key="1">
    <source>
        <dbReference type="ARBA" id="ARBA00009986"/>
    </source>
</evidence>
<evidence type="ECO:0000313" key="7">
    <source>
        <dbReference type="Proteomes" id="UP000530268"/>
    </source>
</evidence>
<dbReference type="EC" id="1.2.1.-" evidence="6"/>
<evidence type="ECO:0000256" key="4">
    <source>
        <dbReference type="RuleBase" id="RU003345"/>
    </source>
</evidence>
<proteinExistence type="inferred from homology"/>